<accession>A0AAV6VU49</accession>
<dbReference type="InterPro" id="IPR022755">
    <property type="entry name" value="Znf_C2H2_jaz"/>
</dbReference>
<keyword evidence="2" id="KW-0863">Zinc-finger</keyword>
<evidence type="ECO:0000313" key="6">
    <source>
        <dbReference type="Proteomes" id="UP000827092"/>
    </source>
</evidence>
<dbReference type="Pfam" id="PF12171">
    <property type="entry name" value="zf-C2H2_jaz"/>
    <property type="match status" value="1"/>
</dbReference>
<dbReference type="Pfam" id="PF12874">
    <property type="entry name" value="zf-met"/>
    <property type="match status" value="3"/>
</dbReference>
<comment type="caution">
    <text evidence="5">The sequence shown here is derived from an EMBL/GenBank/DDBJ whole genome shotgun (WGS) entry which is preliminary data.</text>
</comment>
<dbReference type="AlphaFoldDB" id="A0AAV6VU49"/>
<dbReference type="SUPFAM" id="SSF57667">
    <property type="entry name" value="beta-beta-alpha zinc fingers"/>
    <property type="match status" value="7"/>
</dbReference>
<name>A0AAV6VU49_9ARAC</name>
<evidence type="ECO:0000259" key="4">
    <source>
        <dbReference type="PROSITE" id="PS00028"/>
    </source>
</evidence>
<evidence type="ECO:0000256" key="2">
    <source>
        <dbReference type="ARBA" id="ARBA00022771"/>
    </source>
</evidence>
<dbReference type="InterPro" id="IPR036236">
    <property type="entry name" value="Znf_C2H2_sf"/>
</dbReference>
<sequence>MNSDFNCSICGISCTGLESFLQHKNSAKHQKKVAFHQAGSTNLTMESTLADNNLQLFSCNLCNVQLRGFGSFHDHVNSLQHADMVRMTSSGNITTQNQSEATPEKTDIAEVNTVSNPGTSLPYEGYNSFLGSYGHCVICKMQFSGPEQQQQHLAGKSHKKKLKLLELSAQITQTEGGSAKNDIPNGSTSSDIKCETCQLLFSGPIPYQQHLVGEGHRKKTMQRELMAVKLSFDTVDSDKIMPFIQIQEKATGNDTILCPKEKGSCIDSEDNQPFAKCTFCDTEFTGPESYQLHVESIEHQAKIRITVDSDKIPFIQNLEAAGNDTILCPNEKRSCMDSEDNQPFAKCTICNMEFTGPEPYQLHVESIEHQKKIGIQPNSVNVFKCDICNIPLSGPIPYKEHMNSLKHQKKVQNVEFLKQFKTNKSPEPVCTQPDKINGAATSVNSEYYCEVCDIKLTGPEPYRQHIYGMPHKKKERASNSFGNVGNVNHFQNGFSEKNDLNPDLKTNFYLSNDLILCDGLKNMGDSHLEKLNVQVFYPDDEIVFDKPIKKDVVSDL</sequence>
<dbReference type="PANTHER" id="PTHR46786:SF1">
    <property type="entry name" value="ZINC FINGER MATRIN-TYPE PROTEIN 3"/>
    <property type="match status" value="1"/>
</dbReference>
<evidence type="ECO:0000256" key="3">
    <source>
        <dbReference type="ARBA" id="ARBA00022833"/>
    </source>
</evidence>
<keyword evidence="3" id="KW-0862">Zinc</keyword>
<dbReference type="InterPro" id="IPR013087">
    <property type="entry name" value="Znf_C2H2_type"/>
</dbReference>
<dbReference type="PANTHER" id="PTHR46786">
    <property type="entry name" value="ZINC FINGER MATRIN-TYPE PROTEIN 3"/>
    <property type="match status" value="1"/>
</dbReference>
<dbReference type="Proteomes" id="UP000827092">
    <property type="component" value="Unassembled WGS sequence"/>
</dbReference>
<evidence type="ECO:0000313" key="5">
    <source>
        <dbReference type="EMBL" id="KAG8199568.1"/>
    </source>
</evidence>
<evidence type="ECO:0000256" key="1">
    <source>
        <dbReference type="ARBA" id="ARBA00022723"/>
    </source>
</evidence>
<keyword evidence="1" id="KW-0479">Metal-binding</keyword>
<dbReference type="GO" id="GO:0003676">
    <property type="term" value="F:nucleic acid binding"/>
    <property type="evidence" value="ECO:0007669"/>
    <property type="project" value="InterPro"/>
</dbReference>
<feature type="domain" description="C2H2-type" evidence="4">
    <location>
        <begin position="7"/>
        <end position="29"/>
    </location>
</feature>
<gene>
    <name evidence="5" type="ORF">JTE90_009407</name>
</gene>
<dbReference type="GO" id="GO:0008270">
    <property type="term" value="F:zinc ion binding"/>
    <property type="evidence" value="ECO:0007669"/>
    <property type="project" value="UniProtKB-KW"/>
</dbReference>
<dbReference type="SMART" id="SM00355">
    <property type="entry name" value="ZnF_C2H2"/>
    <property type="match status" value="8"/>
</dbReference>
<dbReference type="EMBL" id="JAFNEN010000026">
    <property type="protein sequence ID" value="KAG8199568.1"/>
    <property type="molecule type" value="Genomic_DNA"/>
</dbReference>
<organism evidence="5 6">
    <name type="scientific">Oedothorax gibbosus</name>
    <dbReference type="NCBI Taxonomy" id="931172"/>
    <lineage>
        <taxon>Eukaryota</taxon>
        <taxon>Metazoa</taxon>
        <taxon>Ecdysozoa</taxon>
        <taxon>Arthropoda</taxon>
        <taxon>Chelicerata</taxon>
        <taxon>Arachnida</taxon>
        <taxon>Araneae</taxon>
        <taxon>Araneomorphae</taxon>
        <taxon>Entelegynae</taxon>
        <taxon>Araneoidea</taxon>
        <taxon>Linyphiidae</taxon>
        <taxon>Erigoninae</taxon>
        <taxon>Oedothorax</taxon>
    </lineage>
</organism>
<dbReference type="InterPro" id="IPR052644">
    <property type="entry name" value="ZMAT3"/>
</dbReference>
<dbReference type="SMART" id="SM00451">
    <property type="entry name" value="ZnF_U1"/>
    <property type="match status" value="7"/>
</dbReference>
<protein>
    <recommendedName>
        <fullName evidence="4">C2H2-type domain-containing protein</fullName>
    </recommendedName>
</protein>
<keyword evidence="6" id="KW-1185">Reference proteome</keyword>
<dbReference type="Gene3D" id="3.30.160.60">
    <property type="entry name" value="Classic Zinc Finger"/>
    <property type="match status" value="6"/>
</dbReference>
<dbReference type="InterPro" id="IPR003604">
    <property type="entry name" value="Matrin/U1-like-C_Znf_C2H2"/>
</dbReference>
<proteinExistence type="predicted"/>
<reference evidence="5 6" key="1">
    <citation type="journal article" date="2022" name="Nat. Ecol. Evol.">
        <title>A masculinizing supergene underlies an exaggerated male reproductive morph in a spider.</title>
        <authorList>
            <person name="Hendrickx F."/>
            <person name="De Corte Z."/>
            <person name="Sonet G."/>
            <person name="Van Belleghem S.M."/>
            <person name="Kostlbacher S."/>
            <person name="Vangestel C."/>
        </authorList>
    </citation>
    <scope>NUCLEOTIDE SEQUENCE [LARGE SCALE GENOMIC DNA]</scope>
    <source>
        <strain evidence="5">W744_W776</strain>
    </source>
</reference>
<dbReference type="PROSITE" id="PS00028">
    <property type="entry name" value="ZINC_FINGER_C2H2_1"/>
    <property type="match status" value="1"/>
</dbReference>